<dbReference type="CDD" id="cd02440">
    <property type="entry name" value="AdoMet_MTases"/>
    <property type="match status" value="1"/>
</dbReference>
<sequence>MSIFGKIGEFLGGRKVFSIDRAGHSIRIIQRGNEMILLYNNTIFSRIIKGATMSGGYWDYFTALPGMYLSPKVLLIGLGGGTVVYQLRKMYGHSLPIDVMEIDEDMLKAAEVFLGGKVEANVMIGDGAVLLSDARKAYDIIISDPYINDEMPDQFLSHGFVESLSAALSDDGIAAINYTVGTKGIKNLDQYTAMLKKEFKTYMLDTQTMGNKILLLSKLMDRAEIASKISQSSAAAGISDTVRKGFISMREI</sequence>
<reference evidence="2 3" key="1">
    <citation type="journal article" date="2009" name="Genome Biol.">
        <title>Community-wide analysis of microbial genome sequence signatures.</title>
        <authorList>
            <person name="Dick G.J."/>
            <person name="Andersson A.F."/>
            <person name="Baker B.J."/>
            <person name="Simmons S.L."/>
            <person name="Thomas B.C."/>
            <person name="Yelton A.P."/>
            <person name="Banfield J.F."/>
        </authorList>
    </citation>
    <scope>NUCLEOTIDE SEQUENCE [LARGE SCALE GENOMIC DNA]</scope>
    <source>
        <strain evidence="2">ARMAN-2</strain>
    </source>
</reference>
<dbReference type="PANTHER" id="PTHR43317">
    <property type="entry name" value="THERMOSPERMINE SYNTHASE ACAULIS5"/>
    <property type="match status" value="1"/>
</dbReference>
<evidence type="ECO:0000256" key="1">
    <source>
        <dbReference type="ARBA" id="ARBA00023115"/>
    </source>
</evidence>
<dbReference type="SUPFAM" id="SSF53335">
    <property type="entry name" value="S-adenosyl-L-methionine-dependent methyltransferases"/>
    <property type="match status" value="1"/>
</dbReference>
<dbReference type="Pfam" id="PF01564">
    <property type="entry name" value="Spermine_synth"/>
    <property type="match status" value="1"/>
</dbReference>
<keyword evidence="1" id="KW-0620">Polyamine biosynthesis</keyword>
<evidence type="ECO:0000313" key="3">
    <source>
        <dbReference type="Proteomes" id="UP000332487"/>
    </source>
</evidence>
<dbReference type="AlphaFoldDB" id="C7DHF7"/>
<organism evidence="2 3">
    <name type="scientific">Candidatus Micrarchaeum acidiphilum ARMAN-2</name>
    <dbReference type="NCBI Taxonomy" id="425595"/>
    <lineage>
        <taxon>Archaea</taxon>
        <taxon>Candidatus Micrarchaeota</taxon>
        <taxon>Candidatus Micrarchaeia</taxon>
        <taxon>Candidatus Micrarchaeales</taxon>
        <taxon>Candidatus Micrarchaeaceae</taxon>
        <taxon>Candidatus Micrarchaeum</taxon>
    </lineage>
</organism>
<proteinExistence type="predicted"/>
<dbReference type="GO" id="GO:0006596">
    <property type="term" value="P:polyamine biosynthetic process"/>
    <property type="evidence" value="ECO:0007669"/>
    <property type="project" value="UniProtKB-KW"/>
</dbReference>
<dbReference type="Proteomes" id="UP000332487">
    <property type="component" value="Unassembled WGS sequence"/>
</dbReference>
<dbReference type="EMBL" id="GG697240">
    <property type="protein sequence ID" value="EET90059.1"/>
    <property type="molecule type" value="Genomic_DNA"/>
</dbReference>
<dbReference type="Gene3D" id="3.40.50.150">
    <property type="entry name" value="Vaccinia Virus protein VP39"/>
    <property type="match status" value="1"/>
</dbReference>
<gene>
    <name evidence="2" type="ORF">UNLARM2_0501</name>
</gene>
<evidence type="ECO:0000313" key="2">
    <source>
        <dbReference type="EMBL" id="EET90059.1"/>
    </source>
</evidence>
<protein>
    <submittedName>
        <fullName evidence="2">Spermine synthase</fullName>
    </submittedName>
</protein>
<accession>C7DHF7</accession>
<dbReference type="InterPro" id="IPR029063">
    <property type="entry name" value="SAM-dependent_MTases_sf"/>
</dbReference>
<keyword evidence="3" id="KW-1185">Reference proteome</keyword>
<reference evidence="2 3" key="2">
    <citation type="journal article" date="2010" name="Proc. Natl. Acad. Sci. U.S.A.">
        <title>Enigmatic, ultrasmall, uncultivated Archaea.</title>
        <authorList>
            <person name="Baker B.J."/>
            <person name="Comolli L.R."/>
            <person name="Dick G.J."/>
            <person name="Hauser L.J."/>
            <person name="Hyatt D."/>
            <person name="Dill B.D."/>
            <person name="Land M.L."/>
            <person name="Verberkmoes N.C."/>
            <person name="Hettich R.L."/>
            <person name="Banfield J.F."/>
        </authorList>
    </citation>
    <scope>NUCLEOTIDE SEQUENCE [LARGE SCALE GENOMIC DNA]</scope>
    <source>
        <strain evidence="2">ARMAN-2</strain>
    </source>
</reference>
<name>C7DHF7_MICA2</name>
<dbReference type="PANTHER" id="PTHR43317:SF1">
    <property type="entry name" value="THERMOSPERMINE SYNTHASE ACAULIS5"/>
    <property type="match status" value="1"/>
</dbReference>